<evidence type="ECO:0000256" key="5">
    <source>
        <dbReference type="ARBA" id="ARBA00023136"/>
    </source>
</evidence>
<evidence type="ECO:0000256" key="3">
    <source>
        <dbReference type="ARBA" id="ARBA00022692"/>
    </source>
</evidence>
<evidence type="ECO:0000256" key="4">
    <source>
        <dbReference type="ARBA" id="ARBA00022989"/>
    </source>
</evidence>
<name>A0AAD6JF28_9ROSI</name>
<keyword evidence="3 6" id="KW-0812">Transmembrane</keyword>
<dbReference type="PANTHER" id="PTHR42893">
    <property type="entry name" value="PROTEIN DETOXIFICATION 44, CHLOROPLASTIC-RELATED"/>
    <property type="match status" value="1"/>
</dbReference>
<evidence type="ECO:0000256" key="6">
    <source>
        <dbReference type="SAM" id="Phobius"/>
    </source>
</evidence>
<feature type="transmembrane region" description="Helical" evidence="6">
    <location>
        <begin position="266"/>
        <end position="283"/>
    </location>
</feature>
<sequence length="361" mass="39510">MFLPIATSNMVATSLAKQDKYEVQHQISILLFVGFACGVLMLLLTQVLGSWALTAFSGPKNAHIVPAASKYVQIRGLAWPAVLYGIGFSKREPRHERFLGTFEGAAWSTIASQVIAAYMMIEALNKKGYNAFAISIPSPNEFSHIFSIAAPVFVTMFSKVAFYTLMTYFATAMGAFTVAAHQVMIQMYGMCMACGEPLSQTAQSFMPEFLYGTERSSEKARMLLKSLVIIGAILGVLLASAGPFIAWQFPYIFTSDLKVIQEMHKVLILFFAALFVTPCTHSLEGTLLAGRDLKFISLSMTGCFCLGALLRGGYGLPGCWCALAAFQWARFFLALQRLLSPEGILNSEPAVQFKPEEVKAA</sequence>
<feature type="transmembrane region" description="Helical" evidence="6">
    <location>
        <begin position="223"/>
        <end position="246"/>
    </location>
</feature>
<dbReference type="Proteomes" id="UP001162972">
    <property type="component" value="Chromosome 4"/>
</dbReference>
<dbReference type="AlphaFoldDB" id="A0AAD6JF28"/>
<feature type="transmembrane region" description="Helical" evidence="6">
    <location>
        <begin position="160"/>
        <end position="180"/>
    </location>
</feature>
<dbReference type="InterPro" id="IPR044644">
    <property type="entry name" value="DinF-like"/>
</dbReference>
<organism evidence="7 8">
    <name type="scientific">Salix udensis</name>
    <dbReference type="NCBI Taxonomy" id="889485"/>
    <lineage>
        <taxon>Eukaryota</taxon>
        <taxon>Viridiplantae</taxon>
        <taxon>Streptophyta</taxon>
        <taxon>Embryophyta</taxon>
        <taxon>Tracheophyta</taxon>
        <taxon>Spermatophyta</taxon>
        <taxon>Magnoliopsida</taxon>
        <taxon>eudicotyledons</taxon>
        <taxon>Gunneridae</taxon>
        <taxon>Pentapetalae</taxon>
        <taxon>rosids</taxon>
        <taxon>fabids</taxon>
        <taxon>Malpighiales</taxon>
        <taxon>Salicaceae</taxon>
        <taxon>Saliceae</taxon>
        <taxon>Salix</taxon>
    </lineage>
</organism>
<evidence type="ECO:0000256" key="2">
    <source>
        <dbReference type="ARBA" id="ARBA00010199"/>
    </source>
</evidence>
<proteinExistence type="inferred from homology"/>
<evidence type="ECO:0000313" key="8">
    <source>
        <dbReference type="Proteomes" id="UP001162972"/>
    </source>
</evidence>
<dbReference type="EMBL" id="JAPFFJ010000018">
    <property type="protein sequence ID" value="KAJ6402870.1"/>
    <property type="molecule type" value="Genomic_DNA"/>
</dbReference>
<dbReference type="GO" id="GO:0015297">
    <property type="term" value="F:antiporter activity"/>
    <property type="evidence" value="ECO:0007669"/>
    <property type="project" value="InterPro"/>
</dbReference>
<dbReference type="GO" id="GO:0042910">
    <property type="term" value="F:xenobiotic transmembrane transporter activity"/>
    <property type="evidence" value="ECO:0007669"/>
    <property type="project" value="InterPro"/>
</dbReference>
<keyword evidence="8" id="KW-1185">Reference proteome</keyword>
<keyword evidence="4 6" id="KW-1133">Transmembrane helix</keyword>
<keyword evidence="5 6" id="KW-0472">Membrane</keyword>
<feature type="transmembrane region" description="Helical" evidence="6">
    <location>
        <begin position="98"/>
        <end position="121"/>
    </location>
</feature>
<comment type="similarity">
    <text evidence="2">Belongs to the multi antimicrobial extrusion (MATE) (TC 2.A.66.1) family.</text>
</comment>
<protein>
    <submittedName>
        <fullName evidence="7">Uncharacterized protein</fullName>
    </submittedName>
</protein>
<feature type="transmembrane region" description="Helical" evidence="6">
    <location>
        <begin position="27"/>
        <end position="48"/>
    </location>
</feature>
<comment type="subcellular location">
    <subcellularLocation>
        <location evidence="1">Membrane</location>
        <topology evidence="1">Multi-pass membrane protein</topology>
    </subcellularLocation>
</comment>
<evidence type="ECO:0000256" key="1">
    <source>
        <dbReference type="ARBA" id="ARBA00004141"/>
    </source>
</evidence>
<dbReference type="PANTHER" id="PTHR42893:SF41">
    <property type="entry name" value="PROTEIN DETOXIFICATION"/>
    <property type="match status" value="1"/>
</dbReference>
<dbReference type="Pfam" id="PF01554">
    <property type="entry name" value="MatE"/>
    <property type="match status" value="1"/>
</dbReference>
<dbReference type="GO" id="GO:0016020">
    <property type="term" value="C:membrane"/>
    <property type="evidence" value="ECO:0007669"/>
    <property type="project" value="UniProtKB-SubCell"/>
</dbReference>
<comment type="caution">
    <text evidence="7">The sequence shown here is derived from an EMBL/GenBank/DDBJ whole genome shotgun (WGS) entry which is preliminary data.</text>
</comment>
<reference evidence="7 8" key="1">
    <citation type="journal article" date="2023" name="Int. J. Mol. Sci.">
        <title>De Novo Assembly and Annotation of 11 Diverse Shrub Willow (Salix) Genomes Reveals Novel Gene Organization in Sex-Linked Regions.</title>
        <authorList>
            <person name="Hyden B."/>
            <person name="Feng K."/>
            <person name="Yates T.B."/>
            <person name="Jawdy S."/>
            <person name="Cereghino C."/>
            <person name="Smart L.B."/>
            <person name="Muchero W."/>
        </authorList>
    </citation>
    <scope>NUCLEOTIDE SEQUENCE [LARGE SCALE GENOMIC DNA]</scope>
    <source>
        <tissue evidence="7">Shoot tip</tissue>
    </source>
</reference>
<accession>A0AAD6JF28</accession>
<gene>
    <name evidence="7" type="ORF">OIU84_014887</name>
</gene>
<evidence type="ECO:0000313" key="7">
    <source>
        <dbReference type="EMBL" id="KAJ6402870.1"/>
    </source>
</evidence>
<feature type="transmembrane region" description="Helical" evidence="6">
    <location>
        <begin position="68"/>
        <end position="86"/>
    </location>
</feature>
<dbReference type="InterPro" id="IPR002528">
    <property type="entry name" value="MATE_fam"/>
</dbReference>